<gene>
    <name evidence="1" type="ORF">F8M41_010609</name>
</gene>
<evidence type="ECO:0000313" key="2">
    <source>
        <dbReference type="Proteomes" id="UP000439903"/>
    </source>
</evidence>
<keyword evidence="2" id="KW-1185">Reference proteome</keyword>
<reference evidence="1 2" key="1">
    <citation type="journal article" date="2019" name="Environ. Microbiol.">
        <title>At the nexus of three kingdoms: the genome of the mycorrhizal fungus Gigaspora margarita provides insights into plant, endobacterial and fungal interactions.</title>
        <authorList>
            <person name="Venice F."/>
            <person name="Ghignone S."/>
            <person name="Salvioli di Fossalunga A."/>
            <person name="Amselem J."/>
            <person name="Novero M."/>
            <person name="Xianan X."/>
            <person name="Sedzielewska Toro K."/>
            <person name="Morin E."/>
            <person name="Lipzen A."/>
            <person name="Grigoriev I.V."/>
            <person name="Henrissat B."/>
            <person name="Martin F.M."/>
            <person name="Bonfante P."/>
        </authorList>
    </citation>
    <scope>NUCLEOTIDE SEQUENCE [LARGE SCALE GENOMIC DNA]</scope>
    <source>
        <strain evidence="1 2">BEG34</strain>
    </source>
</reference>
<name>A0A8H4B434_GIGMA</name>
<dbReference type="AlphaFoldDB" id="A0A8H4B434"/>
<dbReference type="EMBL" id="WTPW01000023">
    <property type="protein sequence ID" value="KAF0558080.1"/>
    <property type="molecule type" value="Genomic_DNA"/>
</dbReference>
<organism evidence="1 2">
    <name type="scientific">Gigaspora margarita</name>
    <dbReference type="NCBI Taxonomy" id="4874"/>
    <lineage>
        <taxon>Eukaryota</taxon>
        <taxon>Fungi</taxon>
        <taxon>Fungi incertae sedis</taxon>
        <taxon>Mucoromycota</taxon>
        <taxon>Glomeromycotina</taxon>
        <taxon>Glomeromycetes</taxon>
        <taxon>Diversisporales</taxon>
        <taxon>Gigasporaceae</taxon>
        <taxon>Gigaspora</taxon>
    </lineage>
</organism>
<dbReference type="Proteomes" id="UP000439903">
    <property type="component" value="Unassembled WGS sequence"/>
</dbReference>
<dbReference type="OrthoDB" id="2340232at2759"/>
<proteinExistence type="predicted"/>
<evidence type="ECO:0000313" key="1">
    <source>
        <dbReference type="EMBL" id="KAF0558080.1"/>
    </source>
</evidence>
<protein>
    <submittedName>
        <fullName evidence="1">Uncharacterized protein</fullName>
    </submittedName>
</protein>
<accession>A0A8H4B434</accession>
<sequence length="105" mass="12124">MKNKKPHAFRQYFVLISNPNNATNALAVCSSCIKKYGTLEETRVRPECVTSNRANLCQNHLSKCANFKEYVSSEEVQRILNLSVPEDDKNKKKENIKVNYLKFIK</sequence>
<comment type="caution">
    <text evidence="1">The sequence shown here is derived from an EMBL/GenBank/DDBJ whole genome shotgun (WGS) entry which is preliminary data.</text>
</comment>